<feature type="domain" description="GYF" evidence="2">
    <location>
        <begin position="568"/>
        <end position="619"/>
    </location>
</feature>
<dbReference type="KEGG" id="qsa:O6P43_018828"/>
<feature type="region of interest" description="Disordered" evidence="1">
    <location>
        <begin position="372"/>
        <end position="520"/>
    </location>
</feature>
<feature type="compositionally biased region" description="Polar residues" evidence="1">
    <location>
        <begin position="1656"/>
        <end position="1669"/>
    </location>
</feature>
<dbReference type="PROSITE" id="PS50829">
    <property type="entry name" value="GYF"/>
    <property type="match status" value="1"/>
</dbReference>
<accession>A0AAD7PJM8</accession>
<dbReference type="PANTHER" id="PTHR47471">
    <property type="entry name" value="GYF DOMAIN-CONTAINING PROTEIN"/>
    <property type="match status" value="1"/>
</dbReference>
<feature type="compositionally biased region" description="Basic and acidic residues" evidence="1">
    <location>
        <begin position="1232"/>
        <end position="1243"/>
    </location>
</feature>
<reference evidence="3" key="1">
    <citation type="journal article" date="2023" name="Science">
        <title>Elucidation of the pathway for biosynthesis of saponin adjuvants from the soapbark tree.</title>
        <authorList>
            <person name="Reed J."/>
            <person name="Orme A."/>
            <person name="El-Demerdash A."/>
            <person name="Owen C."/>
            <person name="Martin L.B.B."/>
            <person name="Misra R.C."/>
            <person name="Kikuchi S."/>
            <person name="Rejzek M."/>
            <person name="Martin A.C."/>
            <person name="Harkess A."/>
            <person name="Leebens-Mack J."/>
            <person name="Louveau T."/>
            <person name="Stephenson M.J."/>
            <person name="Osbourn A."/>
        </authorList>
    </citation>
    <scope>NUCLEOTIDE SEQUENCE</scope>
    <source>
        <strain evidence="3">S10</strain>
    </source>
</reference>
<keyword evidence="4" id="KW-1185">Reference proteome</keyword>
<dbReference type="Proteomes" id="UP001163823">
    <property type="component" value="Chromosome 8"/>
</dbReference>
<dbReference type="Pfam" id="PF02213">
    <property type="entry name" value="GYF"/>
    <property type="match status" value="1"/>
</dbReference>
<proteinExistence type="predicted"/>
<feature type="compositionally biased region" description="Basic and acidic residues" evidence="1">
    <location>
        <begin position="492"/>
        <end position="519"/>
    </location>
</feature>
<comment type="caution">
    <text evidence="3">The sequence shown here is derived from an EMBL/GenBank/DDBJ whole genome shotgun (WGS) entry which is preliminary data.</text>
</comment>
<feature type="region of interest" description="Disordered" evidence="1">
    <location>
        <begin position="208"/>
        <end position="269"/>
    </location>
</feature>
<feature type="compositionally biased region" description="Polar residues" evidence="1">
    <location>
        <begin position="1634"/>
        <end position="1647"/>
    </location>
</feature>
<feature type="region of interest" description="Disordered" evidence="1">
    <location>
        <begin position="1457"/>
        <end position="1692"/>
    </location>
</feature>
<dbReference type="InterPro" id="IPR035445">
    <property type="entry name" value="GYF-like_dom_sf"/>
</dbReference>
<protein>
    <submittedName>
        <fullName evidence="3">GYF domain-containing protein</fullName>
    </submittedName>
</protein>
<feature type="compositionally biased region" description="Polar residues" evidence="1">
    <location>
        <begin position="242"/>
        <end position="252"/>
    </location>
</feature>
<feature type="compositionally biased region" description="Low complexity" evidence="1">
    <location>
        <begin position="1209"/>
        <end position="1218"/>
    </location>
</feature>
<dbReference type="SUPFAM" id="SSF55277">
    <property type="entry name" value="GYF domain"/>
    <property type="match status" value="1"/>
</dbReference>
<dbReference type="PANTHER" id="PTHR47471:SF1">
    <property type="entry name" value="PROTEIN ESSENTIAL FOR POTEXVIRUS ACCUMULATION 1"/>
    <property type="match status" value="1"/>
</dbReference>
<feature type="compositionally biased region" description="Polar residues" evidence="1">
    <location>
        <begin position="53"/>
        <end position="76"/>
    </location>
</feature>
<name>A0AAD7PJM8_QUISA</name>
<feature type="compositionally biased region" description="Low complexity" evidence="1">
    <location>
        <begin position="1525"/>
        <end position="1535"/>
    </location>
</feature>
<dbReference type="Gene3D" id="3.30.1490.40">
    <property type="match status" value="1"/>
</dbReference>
<dbReference type="EMBL" id="JARAOO010000008">
    <property type="protein sequence ID" value="KAJ7958046.1"/>
    <property type="molecule type" value="Genomic_DNA"/>
</dbReference>
<evidence type="ECO:0000313" key="3">
    <source>
        <dbReference type="EMBL" id="KAJ7958046.1"/>
    </source>
</evidence>
<feature type="region of interest" description="Disordered" evidence="1">
    <location>
        <begin position="1190"/>
        <end position="1271"/>
    </location>
</feature>
<feature type="compositionally biased region" description="Polar residues" evidence="1">
    <location>
        <begin position="1559"/>
        <end position="1581"/>
    </location>
</feature>
<organism evidence="3 4">
    <name type="scientific">Quillaja saponaria</name>
    <name type="common">Soap bark tree</name>
    <dbReference type="NCBI Taxonomy" id="32244"/>
    <lineage>
        <taxon>Eukaryota</taxon>
        <taxon>Viridiplantae</taxon>
        <taxon>Streptophyta</taxon>
        <taxon>Embryophyta</taxon>
        <taxon>Tracheophyta</taxon>
        <taxon>Spermatophyta</taxon>
        <taxon>Magnoliopsida</taxon>
        <taxon>eudicotyledons</taxon>
        <taxon>Gunneridae</taxon>
        <taxon>Pentapetalae</taxon>
        <taxon>rosids</taxon>
        <taxon>fabids</taxon>
        <taxon>Fabales</taxon>
        <taxon>Quillajaceae</taxon>
        <taxon>Quillaja</taxon>
    </lineage>
</organism>
<gene>
    <name evidence="3" type="ORF">O6P43_018828</name>
</gene>
<feature type="compositionally biased region" description="Basic and acidic residues" evidence="1">
    <location>
        <begin position="1190"/>
        <end position="1201"/>
    </location>
</feature>
<feature type="compositionally biased region" description="Basic residues" evidence="1">
    <location>
        <begin position="1811"/>
        <end position="1821"/>
    </location>
</feature>
<dbReference type="CDD" id="cd00072">
    <property type="entry name" value="GYF"/>
    <property type="match status" value="1"/>
</dbReference>
<feature type="compositionally biased region" description="Low complexity" evidence="1">
    <location>
        <begin position="1676"/>
        <end position="1685"/>
    </location>
</feature>
<feature type="compositionally biased region" description="Polar residues" evidence="1">
    <location>
        <begin position="466"/>
        <end position="477"/>
    </location>
</feature>
<feature type="region of interest" description="Disordered" evidence="1">
    <location>
        <begin position="764"/>
        <end position="792"/>
    </location>
</feature>
<feature type="compositionally biased region" description="Low complexity" evidence="1">
    <location>
        <begin position="1467"/>
        <end position="1478"/>
    </location>
</feature>
<feature type="compositionally biased region" description="Low complexity" evidence="1">
    <location>
        <begin position="1582"/>
        <end position="1606"/>
    </location>
</feature>
<feature type="compositionally biased region" description="Polar residues" evidence="1">
    <location>
        <begin position="637"/>
        <end position="651"/>
    </location>
</feature>
<evidence type="ECO:0000259" key="2">
    <source>
        <dbReference type="PROSITE" id="PS50829"/>
    </source>
</evidence>
<feature type="compositionally biased region" description="Basic and acidic residues" evidence="1">
    <location>
        <begin position="208"/>
        <end position="221"/>
    </location>
</feature>
<sequence length="1846" mass="202551">MAASSNTDSRHHLSVAPPHQISKDAHGHDNPIPLSPQWLLHKSAEIKPGTGTGENLVNQHPSHGNQSELMKTSGNSEELHDTHKKKDVFRPSILDSERGRWRDEERDTKTSIRKDRWRDGDKDLTDTRRADRWTENSSVRSFGETRRVPSDRWNETGNKETNYDPRRENKWNTRWGPHDKETEGGVERWSDSGKDGDMHLDKGLSHITNHGKDEKEGDHYRPWRSNSSQNRGRVEPPHHQILTPSKQVSTLSYGRGRGENTPPIFSLGRGRVGSDGSSMNSISSYSQSQGIVLGKIECGIGEPCPLRYHRTKLLDVYRVTNMSGYRKLVENDFVQVPSLTVDEPLDPLALYAPNSEELVVLNGIEKGNIVNSGAPQMSKDGRNSNEFAPSRRLKLGSGPVQAGSREDHSVDDYKDEASDSLKGGYANYSVDSSERQTLGHGFDRIKDEDVGEGGAPYRITDDLPSNRDSSLHGNASVRSGAAWRSSSLGERSNMDLHNNREIPTDVRPRNSRPPIDHNQWESNLANLSDSKDVAKWHTREDLISTKQPSGVLDGELETRKVSQISPEELSLYYKDPQDHIQGPFKGIDIIGWFESGYFGIDLPVRLESALGDSPWSPLGDVMPHLRAKARPPPGFSATKQNDLPDASTRQNSSSFGSVQSGLSEIEVMRNDSHHRQASTTEAENRFLESLMSASISSSSIDNFALSEGLQGYIGNSSGSVAPSGVDGGNNAYILAKRMALERQRSLPNPYTYWSGRDAPSLVSKSEIATDSPSPHSQLLSSVSDNSRQPQSQNADLMSIIQGLSNRSPSGMNNVPAGWSNFPAQGGLDSLQNKIDFHHDQNLPPQVPFGFQQQRFQTQNQLSLTNSLGQSIENQSSILTAEKLLSSGLPQDPQLLSMLQQQYLLQLHSQAAPAQQMSVLDKLLLLKQQQKQEEQQQLLLQQQQLLSHVLSDHQSHQRFGESPYGQLQVPGMLTRNMSLDQSQLQPSPEIFQTGSQAPIPSMQDENNTNTVHMAPQVTRGISYNVSSGASAVHLPHQLFGNISHQKSWGSTIPEQISEVYRNESLPKPTLEENSLLLDLLNRSKEETQILQKSIPAVNSHASKAVDQTSGITLGADDIVIGATSEANEHLLPAECVAPSVSVSSAETCERELPEHDGAAVKVQLDSMLGEQQVKREGFILESSVMTEVRNVEVQEPKKASERRAKKQKSSKSQSSDQAKPAPKALPTQQLKQSESEKMTMDTKVGRGANTGDAVYGTSLQQTRDRGNQSGTAATEVAEYQGIQDLSPSVSGGVSESVRIEGDSRVVGSVSARNSELHIGQRAWKPAPGFKAKSLLEIQEEEQRKAQTEMVVSEIATSVNSMSLSNPWIGVVAYQEPVKASAEGQHFAGNSEFNSVRPETPVNSKCKKSHLHDLLAEEVLKKSSERDDDFSDRLLTSSMNMTIHSESIDDDNFIEAKETKKSRKKSAKSKGAGAKVSASVTSGDMPIGSSPFEKGKISRSVQQEKEVLPTIPVGPSLGDFVQWKGESASPSPSPAWSTDSGKLHRPTSLRDILKEQEKKVSSSPHPSQLPTPQKSQPVQAATNSGPSPSWSVSASSPSKAASPIQISSQTSHSKYKGDDDLFWGPVEQSKQETKQSEFPQLTSHGSWGSRNAPVKGNSPGSLTRQKSTSGKTAERSHLSLSASSQSSVKLKRDAMTKHSEATDFRNWCENECVRLIGTKDTSFLEFCAKQSRSEAEMLLIENLGLFDPDHEFIDKFLNYKELLPSDVLEIAFQSRSNQKVPGFSAADMNSRNVDTQDVDPDNTVGPEGSSKGGGKKKGKKGKKVNPSVLGFNVVSNRIMMGEIQAVED</sequence>
<feature type="region of interest" description="Disordered" evidence="1">
    <location>
        <begin position="145"/>
        <end position="193"/>
    </location>
</feature>
<evidence type="ECO:0000313" key="4">
    <source>
        <dbReference type="Proteomes" id="UP001163823"/>
    </source>
</evidence>
<dbReference type="SMART" id="SM00444">
    <property type="entry name" value="GYF"/>
    <property type="match status" value="1"/>
</dbReference>
<feature type="compositionally biased region" description="Polar residues" evidence="1">
    <location>
        <begin position="1256"/>
        <end position="1271"/>
    </location>
</feature>
<evidence type="ECO:0000256" key="1">
    <source>
        <dbReference type="SAM" id="MobiDB-lite"/>
    </source>
</evidence>
<feature type="region of interest" description="Disordered" evidence="1">
    <location>
        <begin position="628"/>
        <end position="658"/>
    </location>
</feature>
<feature type="region of interest" description="Disordered" evidence="1">
    <location>
        <begin position="1779"/>
        <end position="1824"/>
    </location>
</feature>
<dbReference type="InterPro" id="IPR003169">
    <property type="entry name" value="GYF"/>
</dbReference>
<feature type="region of interest" description="Disordered" evidence="1">
    <location>
        <begin position="1"/>
        <end position="91"/>
    </location>
</feature>
<feature type="compositionally biased region" description="Basic and acidic residues" evidence="1">
    <location>
        <begin position="1549"/>
        <end position="1558"/>
    </location>
</feature>
<feature type="compositionally biased region" description="Basic and acidic residues" evidence="1">
    <location>
        <begin position="404"/>
        <end position="419"/>
    </location>
</feature>